<proteinExistence type="inferred from homology"/>
<sequence length="767" mass="87943">MDMAKITWLSLAFCGWTVVASAQNMTDLAVMNDKSADRQVLNIGTNPPIADTVFLHPDRIRYDHRCFQIEGKDVFIFSGSFHYFRVPRPLWADRFRKLKAAGFNCVETYVPWNWHERNMPRSVQDDSQIDLGDLEAFLQMAEDFGLYVILRPGPYICAEWSGGGFPQWLMRKKPEETAYKVWLQSDDPEFMRWNEHWYRAVCRVAAPYQLTEKPVGGKGIILFQVENEFNRVNWFPKEAKRGYLEQLAGIARKYGIEVPVITCWTDESRNMGEGVLNGVVDMVNSYPRWQVEKNFGRLVNLQMKTQPGKPLVSGELQGGWCCELGWPLSWEQDGLPPVQTQNLTLYALERGFGALNFYMVVGGTNFDDWAARQQITSYDYAAAIGEGGMTNERYRRFRGLSAFIREHGTRIARADLDYVPYTSTDTDVKLAVRTTPDGDRYFFIRTEERSRQHFGTIYTQGLALDFALEPFGAMVYYLPSGAGKGTWYPRLPEPQVCDMRPLPSVELKQEGMMEDPLPVEWTRLRDGETVDNDGIYGRHFIYYRTSAYRGCMLEVGRVGKSVMNRSAADTVLVAVDGKLVPIDRETPEKAYYRIPGDSASRQKTDVLLLFENRGLHHHTNAAVEAHWKIGPAFVRSRGEDLPLRYAYTEKACGERWSAGGDWPHLISVSQSENPLLKWHFYSFETVGDRDDVLYFLRLEHAGNGFVYVNGHCIGRCYQEGPQREYYIPECWLHQDRPNRVAVSLRPCSQGNAVESALIILKNRTPDR</sequence>
<dbReference type="PANTHER" id="PTHR23421">
    <property type="entry name" value="BETA-GALACTOSIDASE RELATED"/>
    <property type="match status" value="1"/>
</dbReference>
<dbReference type="InterPro" id="IPR017853">
    <property type="entry name" value="GH"/>
</dbReference>
<dbReference type="Gene3D" id="2.60.120.260">
    <property type="entry name" value="Galactose-binding domain-like"/>
    <property type="match status" value="1"/>
</dbReference>
<dbReference type="Proteomes" id="UP000003598">
    <property type="component" value="Unassembled WGS sequence"/>
</dbReference>
<evidence type="ECO:0000313" key="8">
    <source>
        <dbReference type="EMBL" id="EHH00604.1"/>
    </source>
</evidence>
<evidence type="ECO:0000259" key="7">
    <source>
        <dbReference type="Pfam" id="PF21467"/>
    </source>
</evidence>
<dbReference type="PATRIC" id="fig|762968.3.peg.1644"/>
<dbReference type="OrthoDB" id="703126at2"/>
<organism evidence="8 9">
    <name type="scientific">Paraprevotella clara YIT 11840</name>
    <dbReference type="NCBI Taxonomy" id="762968"/>
    <lineage>
        <taxon>Bacteria</taxon>
        <taxon>Pseudomonadati</taxon>
        <taxon>Bacteroidota</taxon>
        <taxon>Bacteroidia</taxon>
        <taxon>Bacteroidales</taxon>
        <taxon>Prevotellaceae</taxon>
        <taxon>Paraprevotella</taxon>
    </lineage>
</organism>
<feature type="domain" description="Glycoside hydrolase 35 catalytic" evidence="6">
    <location>
        <begin position="67"/>
        <end position="400"/>
    </location>
</feature>
<gene>
    <name evidence="8" type="ORF">HMPREF9441_01841</name>
</gene>
<evidence type="ECO:0000256" key="4">
    <source>
        <dbReference type="RuleBase" id="RU003679"/>
    </source>
</evidence>
<dbReference type="InterPro" id="IPR008979">
    <property type="entry name" value="Galactose-bd-like_sf"/>
</dbReference>
<reference evidence="8 9" key="1">
    <citation type="submission" date="2011-03" db="EMBL/GenBank/DDBJ databases">
        <authorList>
            <person name="Weinstock G."/>
            <person name="Sodergren E."/>
            <person name="Clifton S."/>
            <person name="Fulton L."/>
            <person name="Fulton B."/>
            <person name="Courtney L."/>
            <person name="Fronick C."/>
            <person name="Harrison M."/>
            <person name="Strong C."/>
            <person name="Farmer C."/>
            <person name="Delahaunty K."/>
            <person name="Markovic C."/>
            <person name="Hall O."/>
            <person name="Minx P."/>
            <person name="Tomlinson C."/>
            <person name="Mitreva M."/>
            <person name="Hou S."/>
            <person name="Chen J."/>
            <person name="Wollam A."/>
            <person name="Pepin K.H."/>
            <person name="Johnson M."/>
            <person name="Bhonagiri V."/>
            <person name="Zhang X."/>
            <person name="Suruliraj S."/>
            <person name="Warren W."/>
            <person name="Chinwalla A."/>
            <person name="Mardis E.R."/>
            <person name="Wilson R.K."/>
        </authorList>
    </citation>
    <scope>NUCLEOTIDE SEQUENCE [LARGE SCALE GENOMIC DNA]</scope>
    <source>
        <strain evidence="8 9">YIT 11840</strain>
    </source>
</reference>
<dbReference type="EMBL" id="AFFY01000022">
    <property type="protein sequence ID" value="EHH00604.1"/>
    <property type="molecule type" value="Genomic_DNA"/>
</dbReference>
<dbReference type="InterPro" id="IPR031330">
    <property type="entry name" value="Gly_Hdrlase_35_cat"/>
</dbReference>
<comment type="similarity">
    <text evidence="1 4">Belongs to the glycosyl hydrolase 35 family.</text>
</comment>
<feature type="signal peptide" evidence="5">
    <location>
        <begin position="1"/>
        <end position="22"/>
    </location>
</feature>
<protein>
    <submittedName>
        <fullName evidence="8">Glycosyl hydrolase family 35</fullName>
    </submittedName>
</protein>
<evidence type="ECO:0000313" key="9">
    <source>
        <dbReference type="Proteomes" id="UP000003598"/>
    </source>
</evidence>
<dbReference type="SUPFAM" id="SSF49785">
    <property type="entry name" value="Galactose-binding domain-like"/>
    <property type="match status" value="1"/>
</dbReference>
<accession>G5SR51</accession>
<dbReference type="GO" id="GO:0005975">
    <property type="term" value="P:carbohydrate metabolic process"/>
    <property type="evidence" value="ECO:0007669"/>
    <property type="project" value="InterPro"/>
</dbReference>
<dbReference type="GO" id="GO:0004553">
    <property type="term" value="F:hydrolase activity, hydrolyzing O-glycosyl compounds"/>
    <property type="evidence" value="ECO:0007669"/>
    <property type="project" value="InterPro"/>
</dbReference>
<feature type="chain" id="PRO_5003484555" evidence="5">
    <location>
        <begin position="23"/>
        <end position="767"/>
    </location>
</feature>
<keyword evidence="2 8" id="KW-0378">Hydrolase</keyword>
<keyword evidence="5" id="KW-0732">Signal</keyword>
<evidence type="ECO:0000259" key="6">
    <source>
        <dbReference type="Pfam" id="PF01301"/>
    </source>
</evidence>
<dbReference type="STRING" id="762968.HMPREF9441_01841"/>
<dbReference type="Gene3D" id="3.20.20.80">
    <property type="entry name" value="Glycosidases"/>
    <property type="match status" value="1"/>
</dbReference>
<evidence type="ECO:0000256" key="1">
    <source>
        <dbReference type="ARBA" id="ARBA00009809"/>
    </source>
</evidence>
<dbReference type="InterPro" id="IPR048913">
    <property type="entry name" value="BetaGal_gal-bd"/>
</dbReference>
<name>G5SR51_9BACT</name>
<keyword evidence="9" id="KW-1185">Reference proteome</keyword>
<dbReference type="Pfam" id="PF01301">
    <property type="entry name" value="Glyco_hydro_35"/>
    <property type="match status" value="1"/>
</dbReference>
<evidence type="ECO:0000256" key="5">
    <source>
        <dbReference type="SAM" id="SignalP"/>
    </source>
</evidence>
<feature type="domain" description="Beta-galactosidase galactose-binding" evidence="7">
    <location>
        <begin position="680"/>
        <end position="735"/>
    </location>
</feature>
<dbReference type="SUPFAM" id="SSF51445">
    <property type="entry name" value="(Trans)glycosidases"/>
    <property type="match status" value="1"/>
</dbReference>
<dbReference type="AlphaFoldDB" id="G5SR51"/>
<evidence type="ECO:0000256" key="3">
    <source>
        <dbReference type="ARBA" id="ARBA00023295"/>
    </source>
</evidence>
<keyword evidence="3" id="KW-0326">Glycosidase</keyword>
<dbReference type="Pfam" id="PF21467">
    <property type="entry name" value="BetaGal_gal-bd"/>
    <property type="match status" value="1"/>
</dbReference>
<dbReference type="PRINTS" id="PR00742">
    <property type="entry name" value="GLHYDRLASE35"/>
</dbReference>
<dbReference type="eggNOG" id="COG1874">
    <property type="taxonomic scope" value="Bacteria"/>
</dbReference>
<evidence type="ECO:0000256" key="2">
    <source>
        <dbReference type="ARBA" id="ARBA00022801"/>
    </source>
</evidence>
<dbReference type="InterPro" id="IPR001944">
    <property type="entry name" value="Glycoside_Hdrlase_35"/>
</dbReference>
<dbReference type="HOGENOM" id="CLU_007853_5_0_10"/>
<comment type="caution">
    <text evidence="8">The sequence shown here is derived from an EMBL/GenBank/DDBJ whole genome shotgun (WGS) entry which is preliminary data.</text>
</comment>